<name>A0A1H7Z8U6_OLID1</name>
<dbReference type="PANTHER" id="PTHR22925:SF3">
    <property type="entry name" value="GLYCOSYL HYDROLASE FAMILY PROTEIN 43"/>
    <property type="match status" value="1"/>
</dbReference>
<dbReference type="PANTHER" id="PTHR22925">
    <property type="entry name" value="GLYCOSYL HYDROLASE 43 FAMILY MEMBER"/>
    <property type="match status" value="1"/>
</dbReference>
<gene>
    <name evidence="5" type="ORF">SAMN05661044_05467</name>
</gene>
<dbReference type="Gene3D" id="2.115.10.20">
    <property type="entry name" value="Glycosyl hydrolase domain, family 43"/>
    <property type="match status" value="1"/>
</dbReference>
<dbReference type="GO" id="GO:0004553">
    <property type="term" value="F:hydrolase activity, hydrolyzing O-glycosyl compounds"/>
    <property type="evidence" value="ECO:0007669"/>
    <property type="project" value="InterPro"/>
</dbReference>
<sequence length="471" mass="53057">MTKKIIETAIITIFLMNALVSLAQDRKSYNAIYSGLPWMDNRGKAVSAHGANIIKDNGKYYLFGEYKTDSANVFNGFSCYSSVDLYNWKFERIALPVQTAGKLGANRVGERPKVMKCPNTGEYIMYMHVDTLGYIDQFIGYATSKTITGPYIFQGPLLFNGEPIRKWDMGTFQDQDGLGYVLIHGGEIYKLAEDYKSVVEKVNESLASGFESPTLFRKDSLYYFLGSNLTSWERNDNYYFTATSLHGPWEKRGVFAPEGTLTWNSQCTFVLPIEGTKDTTYMYMGDRWSFPKQASAATYVWQPLIVSDSSLSIPVYQEAWKIDISHGMALPTSFEGKIIKSADKNRVRYVGNWAQDTLFLRSSDMKGASFSTHFQGTQVAFYGMARPEGGYALVKLQNSNGKTVLSSIVDMYCKYPISALKFLSPRLPKDHYTLTVTVMGERGNWSDKRKSLYGSTGNMISLDKLIIDTSK</sequence>
<proteinExistence type="inferred from homology"/>
<dbReference type="OrthoDB" id="273314at2"/>
<evidence type="ECO:0000256" key="3">
    <source>
        <dbReference type="ARBA" id="ARBA00023295"/>
    </source>
</evidence>
<evidence type="ECO:0000256" key="2">
    <source>
        <dbReference type="ARBA" id="ARBA00022801"/>
    </source>
</evidence>
<evidence type="ECO:0000313" key="5">
    <source>
        <dbReference type="EMBL" id="SEM54685.1"/>
    </source>
</evidence>
<dbReference type="Proteomes" id="UP000199421">
    <property type="component" value="Unassembled WGS sequence"/>
</dbReference>
<dbReference type="CDD" id="cd18821">
    <property type="entry name" value="GH43_Pc3Gal43A-like"/>
    <property type="match status" value="1"/>
</dbReference>
<dbReference type="AlphaFoldDB" id="A0A1H7Z8U6"/>
<reference evidence="6" key="1">
    <citation type="submission" date="2016-10" db="EMBL/GenBank/DDBJ databases">
        <authorList>
            <person name="Varghese N."/>
            <person name="Submissions S."/>
        </authorList>
    </citation>
    <scope>NUCLEOTIDE SEQUENCE [LARGE SCALE GENOMIC DNA]</scope>
    <source>
        <strain evidence="6">DSM 18733</strain>
    </source>
</reference>
<evidence type="ECO:0000256" key="4">
    <source>
        <dbReference type="RuleBase" id="RU361187"/>
    </source>
</evidence>
<comment type="similarity">
    <text evidence="1 4">Belongs to the glycosyl hydrolase 43 family.</text>
</comment>
<keyword evidence="3 4" id="KW-0326">Glycosidase</keyword>
<evidence type="ECO:0000256" key="1">
    <source>
        <dbReference type="ARBA" id="ARBA00009865"/>
    </source>
</evidence>
<dbReference type="STRING" id="407022.SAMN05661044_05467"/>
<keyword evidence="2 4" id="KW-0378">Hydrolase</keyword>
<dbReference type="Pfam" id="PF04616">
    <property type="entry name" value="Glyco_hydro_43"/>
    <property type="match status" value="1"/>
</dbReference>
<dbReference type="EMBL" id="FOAF01000015">
    <property type="protein sequence ID" value="SEM54685.1"/>
    <property type="molecule type" value="Genomic_DNA"/>
</dbReference>
<dbReference type="InterPro" id="IPR006710">
    <property type="entry name" value="Glyco_hydro_43"/>
</dbReference>
<dbReference type="Gene3D" id="2.60.120.260">
    <property type="entry name" value="Galactose-binding domain-like"/>
    <property type="match status" value="1"/>
</dbReference>
<dbReference type="RefSeq" id="WP_093332751.1">
    <property type="nucleotide sequence ID" value="NZ_FOAF01000015.1"/>
</dbReference>
<dbReference type="GO" id="GO:0005975">
    <property type="term" value="P:carbohydrate metabolic process"/>
    <property type="evidence" value="ECO:0007669"/>
    <property type="project" value="InterPro"/>
</dbReference>
<evidence type="ECO:0000313" key="6">
    <source>
        <dbReference type="Proteomes" id="UP000199421"/>
    </source>
</evidence>
<keyword evidence="6" id="KW-1185">Reference proteome</keyword>
<dbReference type="SUPFAM" id="SSF75005">
    <property type="entry name" value="Arabinanase/levansucrase/invertase"/>
    <property type="match status" value="1"/>
</dbReference>
<dbReference type="InterPro" id="IPR023296">
    <property type="entry name" value="Glyco_hydro_beta-prop_sf"/>
</dbReference>
<accession>A0A1H7Z8U6</accession>
<protein>
    <submittedName>
        <fullName evidence="5">Glycosyl hydrolases family 43</fullName>
    </submittedName>
</protein>
<organism evidence="5 6">
    <name type="scientific">Olivibacter domesticus</name>
    <name type="common">Pseudosphingobacterium domesticum</name>
    <dbReference type="NCBI Taxonomy" id="407022"/>
    <lineage>
        <taxon>Bacteria</taxon>
        <taxon>Pseudomonadati</taxon>
        <taxon>Bacteroidota</taxon>
        <taxon>Sphingobacteriia</taxon>
        <taxon>Sphingobacteriales</taxon>
        <taxon>Sphingobacteriaceae</taxon>
        <taxon>Olivibacter</taxon>
    </lineage>
</organism>